<gene>
    <name evidence="7" type="ORF">PAESOLCIP111_00949</name>
</gene>
<comment type="similarity">
    <text evidence="1">Belongs to the sulfatase family.</text>
</comment>
<dbReference type="CDD" id="cd16149">
    <property type="entry name" value="sulfatase_like"/>
    <property type="match status" value="1"/>
</dbReference>
<evidence type="ECO:0000313" key="8">
    <source>
        <dbReference type="Proteomes" id="UP000693672"/>
    </source>
</evidence>
<evidence type="ECO:0000313" key="7">
    <source>
        <dbReference type="EMBL" id="CAG7607353.1"/>
    </source>
</evidence>
<evidence type="ECO:0000256" key="3">
    <source>
        <dbReference type="ARBA" id="ARBA00022801"/>
    </source>
</evidence>
<evidence type="ECO:0000256" key="2">
    <source>
        <dbReference type="ARBA" id="ARBA00022723"/>
    </source>
</evidence>
<reference evidence="7" key="1">
    <citation type="submission" date="2021-06" db="EMBL/GenBank/DDBJ databases">
        <authorList>
            <person name="Criscuolo A."/>
        </authorList>
    </citation>
    <scope>NUCLEOTIDE SEQUENCE</scope>
    <source>
        <strain evidence="7">CIP111600</strain>
    </source>
</reference>
<dbReference type="PANTHER" id="PTHR42693:SF53">
    <property type="entry name" value="ENDO-4-O-SULFATASE"/>
    <property type="match status" value="1"/>
</dbReference>
<dbReference type="InterPro" id="IPR050738">
    <property type="entry name" value="Sulfatase"/>
</dbReference>
<feature type="compositionally biased region" description="Gly residues" evidence="5">
    <location>
        <begin position="440"/>
        <end position="459"/>
    </location>
</feature>
<evidence type="ECO:0000259" key="6">
    <source>
        <dbReference type="Pfam" id="PF00884"/>
    </source>
</evidence>
<sequence>MTQPNILFILSDDQGAWAMGCAGNPEIRTPNLDRLAATGSRFDHFFCTSPVCSPARASLLTGRIPSQHGVHDWIKEGNMGEGALPYLDDGQTAYTELLAASGYTCGISGKWHLGDSVTPQKGFTHWFVHQSGGSPYYDAPMIRDGKPGKEPGHVTEVITEDALAFIDGQTGQAPFYLSVHYTAPHSPWIGQHPEPFVALYNDCPFDSCPQEPAHPWTIPNAPWGSNWRENLKGYFAAVTAMDLQIGRLIDRLEEKGLREQTLIVFMGDNGFNCGHHGFWGKGNGTFPQNMYDTSVKVPAIFSHPGTIPQATVCASMLSGYDVMPTLLEYAGLAGAIPDGLPGVSFAPLLRGETTTEREHVFIYDEYGPVRMVRSREWKYVHRYPYGPHELYDLLRDPDERTNLINASEQQERIARMKAELDGWFVRYADPARDGVREPVRGGGQLRLAGPDGGGKTAFL</sequence>
<dbReference type="AlphaFoldDB" id="A0A916JVD9"/>
<dbReference type="GO" id="GO:0004065">
    <property type="term" value="F:arylsulfatase activity"/>
    <property type="evidence" value="ECO:0007669"/>
    <property type="project" value="TreeGrafter"/>
</dbReference>
<comment type="caution">
    <text evidence="7">The sequence shown here is derived from an EMBL/GenBank/DDBJ whole genome shotgun (WGS) entry which is preliminary data.</text>
</comment>
<evidence type="ECO:0000256" key="1">
    <source>
        <dbReference type="ARBA" id="ARBA00008779"/>
    </source>
</evidence>
<dbReference type="GO" id="GO:0046872">
    <property type="term" value="F:metal ion binding"/>
    <property type="evidence" value="ECO:0007669"/>
    <property type="project" value="UniProtKB-KW"/>
</dbReference>
<dbReference type="RefSeq" id="WP_218090781.1">
    <property type="nucleotide sequence ID" value="NZ_CAJVAS010000003.1"/>
</dbReference>
<dbReference type="Pfam" id="PF00884">
    <property type="entry name" value="Sulfatase"/>
    <property type="match status" value="1"/>
</dbReference>
<dbReference type="InterPro" id="IPR024607">
    <property type="entry name" value="Sulfatase_CS"/>
</dbReference>
<keyword evidence="2" id="KW-0479">Metal-binding</keyword>
<accession>A0A916JVD9</accession>
<keyword evidence="3" id="KW-0378">Hydrolase</keyword>
<name>A0A916JVD9_9BACL</name>
<dbReference type="Proteomes" id="UP000693672">
    <property type="component" value="Unassembled WGS sequence"/>
</dbReference>
<keyword evidence="8" id="KW-1185">Reference proteome</keyword>
<dbReference type="EMBL" id="CAJVAS010000003">
    <property type="protein sequence ID" value="CAG7607353.1"/>
    <property type="molecule type" value="Genomic_DNA"/>
</dbReference>
<dbReference type="PANTHER" id="PTHR42693">
    <property type="entry name" value="ARYLSULFATASE FAMILY MEMBER"/>
    <property type="match status" value="1"/>
</dbReference>
<proteinExistence type="inferred from homology"/>
<feature type="region of interest" description="Disordered" evidence="5">
    <location>
        <begin position="438"/>
        <end position="459"/>
    </location>
</feature>
<organism evidence="7 8">
    <name type="scientific">Paenibacillus solanacearum</name>
    <dbReference type="NCBI Taxonomy" id="2048548"/>
    <lineage>
        <taxon>Bacteria</taxon>
        <taxon>Bacillati</taxon>
        <taxon>Bacillota</taxon>
        <taxon>Bacilli</taxon>
        <taxon>Bacillales</taxon>
        <taxon>Paenibacillaceae</taxon>
        <taxon>Paenibacillus</taxon>
    </lineage>
</organism>
<dbReference type="PROSITE" id="PS00523">
    <property type="entry name" value="SULFATASE_1"/>
    <property type="match status" value="1"/>
</dbReference>
<evidence type="ECO:0000256" key="5">
    <source>
        <dbReference type="SAM" id="MobiDB-lite"/>
    </source>
</evidence>
<feature type="domain" description="Sulfatase N-terminal" evidence="6">
    <location>
        <begin position="4"/>
        <end position="331"/>
    </location>
</feature>
<protein>
    <submittedName>
        <fullName evidence="7">Bifunctional sulfatase/alpha-L-rhamnosidase</fullName>
    </submittedName>
</protein>
<evidence type="ECO:0000256" key="4">
    <source>
        <dbReference type="ARBA" id="ARBA00022837"/>
    </source>
</evidence>
<dbReference type="InterPro" id="IPR000917">
    <property type="entry name" value="Sulfatase_N"/>
</dbReference>
<keyword evidence="4" id="KW-0106">Calcium</keyword>